<reference evidence="2 3" key="1">
    <citation type="submission" date="2007-08" db="EMBL/GenBank/DDBJ databases">
        <title>Complete sequence of Thermotoga lettingae TMO.</title>
        <authorList>
            <consortium name="US DOE Joint Genome Institute"/>
            <person name="Copeland A."/>
            <person name="Lucas S."/>
            <person name="Lapidus A."/>
            <person name="Barry K."/>
            <person name="Glavina del Rio T."/>
            <person name="Dalin E."/>
            <person name="Tice H."/>
            <person name="Pitluck S."/>
            <person name="Foster B."/>
            <person name="Bruce D."/>
            <person name="Schmutz J."/>
            <person name="Larimer F."/>
            <person name="Land M."/>
            <person name="Hauser L."/>
            <person name="Kyrpides N."/>
            <person name="Mikhailova N."/>
            <person name="Nelson K."/>
            <person name="Gogarten J.P."/>
            <person name="Noll K."/>
            <person name="Richardson P."/>
        </authorList>
    </citation>
    <scope>NUCLEOTIDE SEQUENCE [LARGE SCALE GENOMIC DNA]</scope>
    <source>
        <strain evidence="3">ATCC BAA-301 / DSM 14385 / NBRC 107922 / TMO</strain>
    </source>
</reference>
<organism evidence="2 3">
    <name type="scientific">Pseudothermotoga lettingae (strain ATCC BAA-301 / DSM 14385 / NBRC 107922 / TMO)</name>
    <name type="common">Thermotoga lettingae</name>
    <dbReference type="NCBI Taxonomy" id="416591"/>
    <lineage>
        <taxon>Bacteria</taxon>
        <taxon>Thermotogati</taxon>
        <taxon>Thermotogota</taxon>
        <taxon>Thermotogae</taxon>
        <taxon>Thermotogales</taxon>
        <taxon>Thermotogaceae</taxon>
        <taxon>Pseudothermotoga</taxon>
    </lineage>
</organism>
<dbReference type="EMBL" id="CP000812">
    <property type="protein sequence ID" value="ABV32990.1"/>
    <property type="molecule type" value="Genomic_DNA"/>
</dbReference>
<protein>
    <submittedName>
        <fullName evidence="2">Amidohydrolase</fullName>
    </submittedName>
</protein>
<keyword evidence="2" id="KW-0378">Hydrolase</keyword>
<name>A8F4A6_PSELT</name>
<dbReference type="GO" id="GO:0016810">
    <property type="term" value="F:hydrolase activity, acting on carbon-nitrogen (but not peptide) bonds"/>
    <property type="evidence" value="ECO:0007669"/>
    <property type="project" value="InterPro"/>
</dbReference>
<dbReference type="AlphaFoldDB" id="A8F4A6"/>
<dbReference type="PANTHER" id="PTHR43135:SF3">
    <property type="entry name" value="ALPHA-D-RIBOSE 1-METHYLPHOSPHONATE 5-TRIPHOSPHATE DIPHOSPHATASE"/>
    <property type="match status" value="1"/>
</dbReference>
<dbReference type="Pfam" id="PF01979">
    <property type="entry name" value="Amidohydro_1"/>
    <property type="match status" value="1"/>
</dbReference>
<dbReference type="InterPro" id="IPR006680">
    <property type="entry name" value="Amidohydro-rel"/>
</dbReference>
<sequence>MKILFKGAHVFPISKKPFTGDVLVENGKIRQIGEKIKPGKGTEIFDVSGKYLFPGFIDAHCHIGLYPEGLGATESEGNEMTDPVTAHLQALDAFYPDDVAISKALSGGVTTVFVVMGSANPVGGQGFIAKFNGKTAAEMCIKNPAGVKMAFGENPKRVYSEKKIMPNTRMGTASVIRSFLMKSQDYMKKKESILKEGKEFTERDPKYEVGEKLLKRELPARMHAHRADDILTAIRIAEEFNLSFVIEHCTEGYKIADILASKKVPVVAGPLLTFATKLELRDMTMGALKILSEKGVLTALMCDHPVIPLEHATVQAAAAMRYGVKEEELLKMLTINPATILGLSEKVGSLEPGKDADIVIWSGHPFDMKSVVEKVFIEGNMVYSK</sequence>
<dbReference type="HOGENOM" id="CLU_046987_0_0_0"/>
<evidence type="ECO:0000259" key="1">
    <source>
        <dbReference type="Pfam" id="PF01979"/>
    </source>
</evidence>
<dbReference type="Gene3D" id="3.20.20.140">
    <property type="entry name" value="Metal-dependent hydrolases"/>
    <property type="match status" value="1"/>
</dbReference>
<dbReference type="SUPFAM" id="SSF51338">
    <property type="entry name" value="Composite domain of metallo-dependent hydrolases"/>
    <property type="match status" value="1"/>
</dbReference>
<dbReference type="InterPro" id="IPR011059">
    <property type="entry name" value="Metal-dep_hydrolase_composite"/>
</dbReference>
<reference evidence="2 3" key="2">
    <citation type="journal article" date="2009" name="Proc. Natl. Acad. Sci. U.S.A.">
        <title>On the chimeric nature, thermophilic origin, and phylogenetic placement of the Thermotogales.</title>
        <authorList>
            <person name="Zhaxybayeva O."/>
            <person name="Swithers K.S."/>
            <person name="Lapierre P."/>
            <person name="Fournier G.P."/>
            <person name="Bickhart D.M."/>
            <person name="DeBoy R.T."/>
            <person name="Nelson K.E."/>
            <person name="Nesbo C.L."/>
            <person name="Doolittle W.F."/>
            <person name="Gogarten J.P."/>
            <person name="Noll K.M."/>
        </authorList>
    </citation>
    <scope>NUCLEOTIDE SEQUENCE [LARGE SCALE GENOMIC DNA]</scope>
    <source>
        <strain evidence="3">ATCC BAA-301 / DSM 14385 / NBRC 107922 / TMO</strain>
    </source>
</reference>
<accession>A8F4A6</accession>
<proteinExistence type="predicted"/>
<dbReference type="KEGG" id="tle:Tlet_0423"/>
<dbReference type="PANTHER" id="PTHR43135">
    <property type="entry name" value="ALPHA-D-RIBOSE 1-METHYLPHOSPHONATE 5-TRIPHOSPHATE DIPHOSPHATASE"/>
    <property type="match status" value="1"/>
</dbReference>
<keyword evidence="3" id="KW-1185">Reference proteome</keyword>
<gene>
    <name evidence="2" type="ordered locus">Tlet_0423</name>
</gene>
<dbReference type="Gene3D" id="2.30.40.10">
    <property type="entry name" value="Urease, subunit C, domain 1"/>
    <property type="match status" value="1"/>
</dbReference>
<dbReference type="Proteomes" id="UP000002016">
    <property type="component" value="Chromosome"/>
</dbReference>
<dbReference type="InterPro" id="IPR032466">
    <property type="entry name" value="Metal_Hydrolase"/>
</dbReference>
<dbReference type="STRING" id="416591.Tlet_0423"/>
<evidence type="ECO:0000313" key="3">
    <source>
        <dbReference type="Proteomes" id="UP000002016"/>
    </source>
</evidence>
<dbReference type="CDD" id="cd01309">
    <property type="entry name" value="Met_dep_hydrolase_C"/>
    <property type="match status" value="1"/>
</dbReference>
<dbReference type="InterPro" id="IPR051781">
    <property type="entry name" value="Metallo-dep_Hydrolase"/>
</dbReference>
<dbReference type="OrthoDB" id="9802793at2"/>
<evidence type="ECO:0000313" key="2">
    <source>
        <dbReference type="EMBL" id="ABV32990.1"/>
    </source>
</evidence>
<dbReference type="RefSeq" id="WP_012002471.1">
    <property type="nucleotide sequence ID" value="NC_009828.1"/>
</dbReference>
<feature type="domain" description="Amidohydrolase-related" evidence="1">
    <location>
        <begin position="51"/>
        <end position="382"/>
    </location>
</feature>
<dbReference type="SUPFAM" id="SSF51556">
    <property type="entry name" value="Metallo-dependent hydrolases"/>
    <property type="match status" value="1"/>
</dbReference>
<dbReference type="eggNOG" id="COG1228">
    <property type="taxonomic scope" value="Bacteria"/>
</dbReference>